<accession>A0A1H6BRS9</accession>
<feature type="chain" id="PRO_5009294029" evidence="1">
    <location>
        <begin position="20"/>
        <end position="409"/>
    </location>
</feature>
<dbReference type="Pfam" id="PF13715">
    <property type="entry name" value="CarbopepD_reg_2"/>
    <property type="match status" value="1"/>
</dbReference>
<reference evidence="3" key="1">
    <citation type="submission" date="2016-10" db="EMBL/GenBank/DDBJ databases">
        <authorList>
            <person name="Varghese N."/>
            <person name="Submissions S."/>
        </authorList>
    </citation>
    <scope>NUCLEOTIDE SEQUENCE [LARGE SCALE GENOMIC DNA]</scope>
    <source>
        <strain evidence="3">DSM 22361</strain>
    </source>
</reference>
<dbReference type="AlphaFoldDB" id="A0A1H6BRS9"/>
<evidence type="ECO:0000313" key="3">
    <source>
        <dbReference type="Proteomes" id="UP000236731"/>
    </source>
</evidence>
<dbReference type="EMBL" id="FNUT01000011">
    <property type="protein sequence ID" value="SEG63411.1"/>
    <property type="molecule type" value="Genomic_DNA"/>
</dbReference>
<dbReference type="RefSeq" id="WP_103907369.1">
    <property type="nucleotide sequence ID" value="NZ_CP049246.1"/>
</dbReference>
<keyword evidence="1" id="KW-0732">Signal</keyword>
<sequence>MRKLLICFFFSILLPSAFAQHLIQGRVFDAQSKKPIAGASVYINNSSSGTSTNKEGEFSLTSRNALIELIVTSVGYQKSSTQVSLPLQEKEVRIELQEQSTEIEEIVIRGSLKDGWARYGKFFEENLLGVGYFAENCTIKNKEVVKFQYSEKNKVLTAYCTAPLVIYNKDLGYELTYDLVDFSMDYKTQMFYFAGYALFKDIGKGKKKFEQNRRDAYQLSITRFAKSTYNLSWADDGYVVRKLVKKENEVRRDAKAKYSEVLNTVMKKYNGQWGRFFASQKEYTEQMVSDMRKQMSQPERISYLMDVVKPEEVVRRVDGRDDLMWISYADFLYVINPAAFEHSKRKMIQQSAYEVTVLYLQRQEEGVVIDAFGSYFPSDNWVLNGHAVNFSKLAFLLPIDYVFSEAEGK</sequence>
<dbReference type="SUPFAM" id="SSF49464">
    <property type="entry name" value="Carboxypeptidase regulatory domain-like"/>
    <property type="match status" value="1"/>
</dbReference>
<name>A0A1H6BRS9_9SPHI</name>
<gene>
    <name evidence="2" type="ORF">SAMN05421877_11192</name>
</gene>
<proteinExistence type="predicted"/>
<dbReference type="Gene3D" id="2.60.40.1120">
    <property type="entry name" value="Carboxypeptidase-like, regulatory domain"/>
    <property type="match status" value="1"/>
</dbReference>
<evidence type="ECO:0000256" key="1">
    <source>
        <dbReference type="SAM" id="SignalP"/>
    </source>
</evidence>
<feature type="signal peptide" evidence="1">
    <location>
        <begin position="1"/>
        <end position="19"/>
    </location>
</feature>
<protein>
    <submittedName>
        <fullName evidence="2">CarboxypepD_reg-like domain-containing protein</fullName>
    </submittedName>
</protein>
<evidence type="ECO:0000313" key="2">
    <source>
        <dbReference type="EMBL" id="SEG63411.1"/>
    </source>
</evidence>
<dbReference type="InterPro" id="IPR008969">
    <property type="entry name" value="CarboxyPept-like_regulatory"/>
</dbReference>
<dbReference type="OrthoDB" id="1223654at2"/>
<dbReference type="Proteomes" id="UP000236731">
    <property type="component" value="Unassembled WGS sequence"/>
</dbReference>
<keyword evidence="3" id="KW-1185">Reference proteome</keyword>
<organism evidence="2 3">
    <name type="scientific">Sphingobacterium lactis</name>
    <dbReference type="NCBI Taxonomy" id="797291"/>
    <lineage>
        <taxon>Bacteria</taxon>
        <taxon>Pseudomonadati</taxon>
        <taxon>Bacteroidota</taxon>
        <taxon>Sphingobacteriia</taxon>
        <taxon>Sphingobacteriales</taxon>
        <taxon>Sphingobacteriaceae</taxon>
        <taxon>Sphingobacterium</taxon>
    </lineage>
</organism>